<keyword evidence="12" id="KW-1185">Reference proteome</keyword>
<dbReference type="PROSITE" id="PS50850">
    <property type="entry name" value="MFS"/>
    <property type="match status" value="1"/>
</dbReference>
<feature type="transmembrane region" description="Helical" evidence="9">
    <location>
        <begin position="193"/>
        <end position="212"/>
    </location>
</feature>
<accession>A0A9D4UGP5</accession>
<dbReference type="Proteomes" id="UP000886520">
    <property type="component" value="Chromosome 17"/>
</dbReference>
<dbReference type="PROSITE" id="PS00216">
    <property type="entry name" value="SUGAR_TRANSPORT_1"/>
    <property type="match status" value="1"/>
</dbReference>
<sequence length="560" mass="60860">MEQRVPLLINDDKEVAASRRQNTKESVEASLPWRSCLPRVCVAAMGSFLVGYHTGVLNAALPFVARDLDLVEDAFAQGWVVSISLVGGLLGSMGSGTIADNLGRRRAAQLSTIPLIVGGCFSAVGRSTNLMLLGRLLVGVGLGIGDSTTTVYVSEISPAQLRGNFGAMCQISGCLGLLGSYVVGLPVATINGWWRLCFWLSLVPAAILLLGFECCPESPRWLFKQSRWDEAEIAMEKLWGTTNFKADFADLGQGEKTETATYADLCNKEIVKVILKGAAIFVFQQFAGINAIVYFSSTIFRNAGVASSLAASVCVGFVNLVVSCITTYLIDRWGRKTLLMWSFLGMSLGMAIQSCAVLLPIANNAKSYVLLFGTLFYMLMFAIGAGPVPMALLPEMFPNLIRAKAMAICLSVLWITSGLIGMLYLPILELYGDLFLFTFFAIVRLSGMIFVRICIVEMRGRSLEEIEDSLFPDDQKPATPKRMGMLVSGGGYGMKSIASHKAKERPFNTGSPLQLPFIDLLPQQPPPDRKSYKDYLPNIYTSSASILLLSSHPLCCFALL</sequence>
<feature type="transmembrane region" description="Helical" evidence="9">
    <location>
        <begin position="40"/>
        <end position="64"/>
    </location>
</feature>
<feature type="transmembrane region" description="Helical" evidence="9">
    <location>
        <begin position="278"/>
        <end position="297"/>
    </location>
</feature>
<proteinExistence type="inferred from homology"/>
<gene>
    <name evidence="11" type="ORF">GOP47_0017875</name>
</gene>
<organism evidence="11 12">
    <name type="scientific">Adiantum capillus-veneris</name>
    <name type="common">Maidenhair fern</name>
    <dbReference type="NCBI Taxonomy" id="13818"/>
    <lineage>
        <taxon>Eukaryota</taxon>
        <taxon>Viridiplantae</taxon>
        <taxon>Streptophyta</taxon>
        <taxon>Embryophyta</taxon>
        <taxon>Tracheophyta</taxon>
        <taxon>Polypodiopsida</taxon>
        <taxon>Polypodiidae</taxon>
        <taxon>Polypodiales</taxon>
        <taxon>Pteridineae</taxon>
        <taxon>Pteridaceae</taxon>
        <taxon>Vittarioideae</taxon>
        <taxon>Adiantum</taxon>
    </lineage>
</organism>
<dbReference type="InterPro" id="IPR005828">
    <property type="entry name" value="MFS_sugar_transport-like"/>
</dbReference>
<evidence type="ECO:0000256" key="3">
    <source>
        <dbReference type="ARBA" id="ARBA00022475"/>
    </source>
</evidence>
<dbReference type="InterPro" id="IPR005829">
    <property type="entry name" value="Sugar_transporter_CS"/>
</dbReference>
<protein>
    <recommendedName>
        <fullName evidence="10">Major facilitator superfamily (MFS) profile domain-containing protein</fullName>
    </recommendedName>
</protein>
<evidence type="ECO:0000256" key="7">
    <source>
        <dbReference type="ARBA" id="ARBA00023136"/>
    </source>
</evidence>
<dbReference type="SUPFAM" id="SSF103473">
    <property type="entry name" value="MFS general substrate transporter"/>
    <property type="match status" value="1"/>
</dbReference>
<dbReference type="InterPro" id="IPR045263">
    <property type="entry name" value="GLUT"/>
</dbReference>
<keyword evidence="6 9" id="KW-1133">Transmembrane helix</keyword>
<evidence type="ECO:0000256" key="1">
    <source>
        <dbReference type="ARBA" id="ARBA00004651"/>
    </source>
</evidence>
<evidence type="ECO:0000256" key="8">
    <source>
        <dbReference type="RuleBase" id="RU003346"/>
    </source>
</evidence>
<evidence type="ECO:0000313" key="11">
    <source>
        <dbReference type="EMBL" id="KAI5067347.1"/>
    </source>
</evidence>
<feature type="transmembrane region" description="Helical" evidence="9">
    <location>
        <begin position="338"/>
        <end position="362"/>
    </location>
</feature>
<reference evidence="11" key="1">
    <citation type="submission" date="2021-01" db="EMBL/GenBank/DDBJ databases">
        <title>Adiantum capillus-veneris genome.</title>
        <authorList>
            <person name="Fang Y."/>
            <person name="Liao Q."/>
        </authorList>
    </citation>
    <scope>NUCLEOTIDE SEQUENCE</scope>
    <source>
        <strain evidence="11">H3</strain>
        <tissue evidence="11">Leaf</tissue>
    </source>
</reference>
<keyword evidence="4" id="KW-0762">Sugar transport</keyword>
<dbReference type="CDD" id="cd17315">
    <property type="entry name" value="MFS_GLUT_like"/>
    <property type="match status" value="1"/>
</dbReference>
<keyword evidence="7 9" id="KW-0472">Membrane</keyword>
<dbReference type="PRINTS" id="PR00171">
    <property type="entry name" value="SUGRTRNSPORT"/>
</dbReference>
<dbReference type="EMBL" id="JABFUD020000017">
    <property type="protein sequence ID" value="KAI5067347.1"/>
    <property type="molecule type" value="Genomic_DNA"/>
</dbReference>
<feature type="domain" description="Major facilitator superfamily (MFS) profile" evidence="10">
    <location>
        <begin position="39"/>
        <end position="459"/>
    </location>
</feature>
<feature type="transmembrane region" description="Helical" evidence="9">
    <location>
        <begin position="309"/>
        <end position="331"/>
    </location>
</feature>
<comment type="caution">
    <text evidence="11">The sequence shown here is derived from an EMBL/GenBank/DDBJ whole genome shotgun (WGS) entry which is preliminary data.</text>
</comment>
<name>A0A9D4UGP5_ADICA</name>
<dbReference type="InterPro" id="IPR036259">
    <property type="entry name" value="MFS_trans_sf"/>
</dbReference>
<feature type="transmembrane region" description="Helical" evidence="9">
    <location>
        <begin position="76"/>
        <end position="95"/>
    </location>
</feature>
<keyword evidence="5 9" id="KW-0812">Transmembrane</keyword>
<dbReference type="FunFam" id="1.20.1250.20:FF:000218">
    <property type="entry name" value="facilitated trehalose transporter Tret1"/>
    <property type="match status" value="1"/>
</dbReference>
<comment type="subcellular location">
    <subcellularLocation>
        <location evidence="1">Cell membrane</location>
        <topology evidence="1">Multi-pass membrane protein</topology>
    </subcellularLocation>
</comment>
<dbReference type="AlphaFoldDB" id="A0A9D4UGP5"/>
<evidence type="ECO:0000256" key="2">
    <source>
        <dbReference type="ARBA" id="ARBA00022448"/>
    </source>
</evidence>
<evidence type="ECO:0000259" key="10">
    <source>
        <dbReference type="PROSITE" id="PS50850"/>
    </source>
</evidence>
<feature type="transmembrane region" description="Helical" evidence="9">
    <location>
        <begin position="130"/>
        <end position="153"/>
    </location>
</feature>
<dbReference type="GO" id="GO:0005886">
    <property type="term" value="C:plasma membrane"/>
    <property type="evidence" value="ECO:0007669"/>
    <property type="project" value="UniProtKB-SubCell"/>
</dbReference>
<dbReference type="GO" id="GO:0015149">
    <property type="term" value="F:hexose transmembrane transporter activity"/>
    <property type="evidence" value="ECO:0007669"/>
    <property type="project" value="TreeGrafter"/>
</dbReference>
<dbReference type="InterPro" id="IPR020846">
    <property type="entry name" value="MFS_dom"/>
</dbReference>
<feature type="transmembrane region" description="Helical" evidence="9">
    <location>
        <begin position="434"/>
        <end position="455"/>
    </location>
</feature>
<feature type="transmembrane region" description="Helical" evidence="9">
    <location>
        <begin position="405"/>
        <end position="428"/>
    </location>
</feature>
<dbReference type="PANTHER" id="PTHR23503:SF8">
    <property type="entry name" value="FACILITATED GLUCOSE TRANSPORTER PROTEIN 1"/>
    <property type="match status" value="1"/>
</dbReference>
<dbReference type="Gene3D" id="1.20.1250.20">
    <property type="entry name" value="MFS general substrate transporter like domains"/>
    <property type="match status" value="1"/>
</dbReference>
<dbReference type="PANTHER" id="PTHR23503">
    <property type="entry name" value="SOLUTE CARRIER FAMILY 2"/>
    <property type="match status" value="1"/>
</dbReference>
<feature type="transmembrane region" description="Helical" evidence="9">
    <location>
        <begin position="165"/>
        <end position="187"/>
    </location>
</feature>
<evidence type="ECO:0000313" key="12">
    <source>
        <dbReference type="Proteomes" id="UP000886520"/>
    </source>
</evidence>
<evidence type="ECO:0000256" key="9">
    <source>
        <dbReference type="SAM" id="Phobius"/>
    </source>
</evidence>
<dbReference type="InterPro" id="IPR003663">
    <property type="entry name" value="Sugar/inositol_transpt"/>
</dbReference>
<evidence type="ECO:0000256" key="6">
    <source>
        <dbReference type="ARBA" id="ARBA00022989"/>
    </source>
</evidence>
<dbReference type="PROSITE" id="PS00217">
    <property type="entry name" value="SUGAR_TRANSPORT_2"/>
    <property type="match status" value="1"/>
</dbReference>
<comment type="similarity">
    <text evidence="8">Belongs to the major facilitator superfamily. Sugar transporter (TC 2.A.1.1) family.</text>
</comment>
<evidence type="ECO:0000256" key="4">
    <source>
        <dbReference type="ARBA" id="ARBA00022597"/>
    </source>
</evidence>
<evidence type="ECO:0000256" key="5">
    <source>
        <dbReference type="ARBA" id="ARBA00022692"/>
    </source>
</evidence>
<keyword evidence="3" id="KW-1003">Cell membrane</keyword>
<dbReference type="NCBIfam" id="TIGR00879">
    <property type="entry name" value="SP"/>
    <property type="match status" value="1"/>
</dbReference>
<feature type="transmembrane region" description="Helical" evidence="9">
    <location>
        <begin position="368"/>
        <end position="393"/>
    </location>
</feature>
<dbReference type="Pfam" id="PF00083">
    <property type="entry name" value="Sugar_tr"/>
    <property type="match status" value="1"/>
</dbReference>
<keyword evidence="2 8" id="KW-0813">Transport</keyword>
<dbReference type="OrthoDB" id="6612291at2759"/>